<dbReference type="PROSITE" id="PS51269">
    <property type="entry name" value="COMM"/>
    <property type="match status" value="1"/>
</dbReference>
<feature type="domain" description="COMM" evidence="1">
    <location>
        <begin position="124"/>
        <end position="194"/>
    </location>
</feature>
<proteinExistence type="predicted"/>
<name>A0A9N9TTM6_PHYSR</name>
<dbReference type="Proteomes" id="UP001153712">
    <property type="component" value="Chromosome 4"/>
</dbReference>
<dbReference type="PANTHER" id="PTHR12333">
    <property type="entry name" value="COMM DOMAIN CONTAINING PROTEIN 10"/>
    <property type="match status" value="1"/>
</dbReference>
<accession>A0A9N9TTM6</accession>
<evidence type="ECO:0000259" key="1">
    <source>
        <dbReference type="PROSITE" id="PS51269"/>
    </source>
</evidence>
<dbReference type="Pfam" id="PF21672">
    <property type="entry name" value="COMM_HN"/>
    <property type="match status" value="1"/>
</dbReference>
<reference evidence="2" key="1">
    <citation type="submission" date="2022-01" db="EMBL/GenBank/DDBJ databases">
        <authorList>
            <person name="King R."/>
        </authorList>
    </citation>
    <scope>NUCLEOTIDE SEQUENCE</scope>
</reference>
<protein>
    <recommendedName>
        <fullName evidence="1">COMM domain-containing protein</fullName>
    </recommendedName>
</protein>
<dbReference type="Pfam" id="PF07258">
    <property type="entry name" value="COMM_domain"/>
    <property type="match status" value="1"/>
</dbReference>
<dbReference type="OrthoDB" id="77522at2759"/>
<evidence type="ECO:0000313" key="2">
    <source>
        <dbReference type="EMBL" id="CAG9861018.1"/>
    </source>
</evidence>
<dbReference type="PANTHER" id="PTHR12333:SF0">
    <property type="entry name" value="COMM DOMAIN-CONTAINING PROTEIN 10"/>
    <property type="match status" value="1"/>
</dbReference>
<gene>
    <name evidence="2" type="ORF">PHYEVI_LOCUS7365</name>
</gene>
<sequence length="198" mass="22751">MNLKWITVNERLKQGVTLINSISTKKFQLLLAHIANSKGGELFTNDEVEKLKVSLKINNESVQLLIQSIHHICKQSNKVILKPTVLFKQLCENLGLDEEKAEEFVKVWCTQTNEDIGDFNNRLKLENLTWELNVQTADQINVKQSLPVARIQLNLAKSTNTDVKENVIMEFDNTELLHLYNNLEKIQIKLDNINNAEN</sequence>
<evidence type="ECO:0000313" key="3">
    <source>
        <dbReference type="Proteomes" id="UP001153712"/>
    </source>
</evidence>
<dbReference type="InterPro" id="IPR037361">
    <property type="entry name" value="COMMD10"/>
</dbReference>
<organism evidence="2 3">
    <name type="scientific">Phyllotreta striolata</name>
    <name type="common">Striped flea beetle</name>
    <name type="synonym">Crioceris striolata</name>
    <dbReference type="NCBI Taxonomy" id="444603"/>
    <lineage>
        <taxon>Eukaryota</taxon>
        <taxon>Metazoa</taxon>
        <taxon>Ecdysozoa</taxon>
        <taxon>Arthropoda</taxon>
        <taxon>Hexapoda</taxon>
        <taxon>Insecta</taxon>
        <taxon>Pterygota</taxon>
        <taxon>Neoptera</taxon>
        <taxon>Endopterygota</taxon>
        <taxon>Coleoptera</taxon>
        <taxon>Polyphaga</taxon>
        <taxon>Cucujiformia</taxon>
        <taxon>Chrysomeloidea</taxon>
        <taxon>Chrysomelidae</taxon>
        <taxon>Galerucinae</taxon>
        <taxon>Alticini</taxon>
        <taxon>Phyllotreta</taxon>
    </lineage>
</organism>
<dbReference type="EMBL" id="OU900097">
    <property type="protein sequence ID" value="CAG9861018.1"/>
    <property type="molecule type" value="Genomic_DNA"/>
</dbReference>
<dbReference type="InterPro" id="IPR017920">
    <property type="entry name" value="COMM"/>
</dbReference>
<dbReference type="AlphaFoldDB" id="A0A9N9TTM6"/>
<keyword evidence="3" id="KW-1185">Reference proteome</keyword>